<evidence type="ECO:0000313" key="3">
    <source>
        <dbReference type="Proteomes" id="UP001142372"/>
    </source>
</evidence>
<dbReference type="AlphaFoldDB" id="A0A9W6HC94"/>
<sequence>MRKIITVVAAAVVALGALLGTAAPASASGHEHQPKVTSVNVIGPIWKTSATTALLFAVYSCTGTAEQTHVWISVKQNATRTADPALKDEGSGGGHIATAWSQTHAASLTCDGRKHLGAFTVDQKEQGYGTLGRGWAYMQFCLFDANYPQEPLSVMQFRRLL</sequence>
<name>A0A9W6HC94_9MICO</name>
<feature type="chain" id="PRO_5040754994" evidence="1">
    <location>
        <begin position="28"/>
        <end position="161"/>
    </location>
</feature>
<dbReference type="RefSeq" id="WP_271177787.1">
    <property type="nucleotide sequence ID" value="NZ_BAAAJO010000004.1"/>
</dbReference>
<keyword evidence="1" id="KW-0732">Signal</keyword>
<reference evidence="2" key="1">
    <citation type="journal article" date="2014" name="Int. J. Syst. Evol. Microbiol.">
        <title>Complete genome sequence of Corynebacterium casei LMG S-19264T (=DSM 44701T), isolated from a smear-ripened cheese.</title>
        <authorList>
            <consortium name="US DOE Joint Genome Institute (JGI-PGF)"/>
            <person name="Walter F."/>
            <person name="Albersmeier A."/>
            <person name="Kalinowski J."/>
            <person name="Ruckert C."/>
        </authorList>
    </citation>
    <scope>NUCLEOTIDE SEQUENCE</scope>
    <source>
        <strain evidence="2">VKM Ac-1401</strain>
    </source>
</reference>
<dbReference type="EMBL" id="BSEN01000013">
    <property type="protein sequence ID" value="GLJ77138.1"/>
    <property type="molecule type" value="Genomic_DNA"/>
</dbReference>
<keyword evidence="3" id="KW-1185">Reference proteome</keyword>
<accession>A0A9W6HC94</accession>
<evidence type="ECO:0000313" key="2">
    <source>
        <dbReference type="EMBL" id="GLJ77138.1"/>
    </source>
</evidence>
<organism evidence="2 3">
    <name type="scientific">Leifsonia poae</name>
    <dbReference type="NCBI Taxonomy" id="110933"/>
    <lineage>
        <taxon>Bacteria</taxon>
        <taxon>Bacillati</taxon>
        <taxon>Actinomycetota</taxon>
        <taxon>Actinomycetes</taxon>
        <taxon>Micrococcales</taxon>
        <taxon>Microbacteriaceae</taxon>
        <taxon>Leifsonia</taxon>
    </lineage>
</organism>
<reference evidence="2" key="2">
    <citation type="submission" date="2023-01" db="EMBL/GenBank/DDBJ databases">
        <authorList>
            <person name="Sun Q."/>
            <person name="Evtushenko L."/>
        </authorList>
    </citation>
    <scope>NUCLEOTIDE SEQUENCE</scope>
    <source>
        <strain evidence="2">VKM Ac-1401</strain>
    </source>
</reference>
<gene>
    <name evidence="2" type="ORF">GCM10017584_27120</name>
</gene>
<feature type="signal peptide" evidence="1">
    <location>
        <begin position="1"/>
        <end position="27"/>
    </location>
</feature>
<protein>
    <submittedName>
        <fullName evidence="2">Uncharacterized protein</fullName>
    </submittedName>
</protein>
<proteinExistence type="predicted"/>
<comment type="caution">
    <text evidence="2">The sequence shown here is derived from an EMBL/GenBank/DDBJ whole genome shotgun (WGS) entry which is preliminary data.</text>
</comment>
<evidence type="ECO:0000256" key="1">
    <source>
        <dbReference type="SAM" id="SignalP"/>
    </source>
</evidence>
<dbReference type="Proteomes" id="UP001142372">
    <property type="component" value="Unassembled WGS sequence"/>
</dbReference>